<dbReference type="PANTHER" id="PTHR47186:SF42">
    <property type="entry name" value="DISEASE RESISTANCE RPP13-LIKE PROTEIN 1"/>
    <property type="match status" value="1"/>
</dbReference>
<accession>A0A922F1M8</accession>
<dbReference type="Pfam" id="PF25019">
    <property type="entry name" value="LRR_R13L1-DRL21"/>
    <property type="match status" value="1"/>
</dbReference>
<evidence type="ECO:0000259" key="1">
    <source>
        <dbReference type="Pfam" id="PF25019"/>
    </source>
</evidence>
<dbReference type="Proteomes" id="UP000811246">
    <property type="component" value="Chromosome 5"/>
</dbReference>
<dbReference type="EMBL" id="CM031829">
    <property type="protein sequence ID" value="KAG6714253.1"/>
    <property type="molecule type" value="Genomic_DNA"/>
</dbReference>
<feature type="domain" description="R13L1/DRL21-like LRR repeat region" evidence="1">
    <location>
        <begin position="27"/>
        <end position="154"/>
    </location>
</feature>
<comment type="caution">
    <text evidence="2">The sequence shown here is derived from an EMBL/GenBank/DDBJ whole genome shotgun (WGS) entry which is preliminary data.</text>
</comment>
<reference evidence="2" key="1">
    <citation type="submission" date="2021-01" db="EMBL/GenBank/DDBJ databases">
        <authorList>
            <person name="Lovell J.T."/>
            <person name="Bentley N."/>
            <person name="Bhattarai G."/>
            <person name="Jenkins J.W."/>
            <person name="Sreedasyam A."/>
            <person name="Alarcon Y."/>
            <person name="Bock C."/>
            <person name="Boston L."/>
            <person name="Carlson J."/>
            <person name="Cervantes K."/>
            <person name="Clermont K."/>
            <person name="Krom N."/>
            <person name="Kubenka K."/>
            <person name="Mamidi S."/>
            <person name="Mattison C."/>
            <person name="Monteros M."/>
            <person name="Pisani C."/>
            <person name="Plott C."/>
            <person name="Rajasekar S."/>
            <person name="Rhein H.S."/>
            <person name="Rohla C."/>
            <person name="Song M."/>
            <person name="Hilaire R.S."/>
            <person name="Shu S."/>
            <person name="Wells L."/>
            <person name="Wang X."/>
            <person name="Webber J."/>
            <person name="Heerema R.J."/>
            <person name="Klein P."/>
            <person name="Conner P."/>
            <person name="Grauke L."/>
            <person name="Grimwood J."/>
            <person name="Schmutz J."/>
            <person name="Randall J.J."/>
        </authorList>
    </citation>
    <scope>NUCLEOTIDE SEQUENCE</scope>
    <source>
        <tissue evidence="2">Leaf</tissue>
    </source>
</reference>
<protein>
    <recommendedName>
        <fullName evidence="1">R13L1/DRL21-like LRR repeat region domain-containing protein</fullName>
    </recommendedName>
</protein>
<dbReference type="PANTHER" id="PTHR47186">
    <property type="entry name" value="LEUCINE-RICH REPEAT-CONTAINING PROTEIN 57"/>
    <property type="match status" value="1"/>
</dbReference>
<proteinExistence type="predicted"/>
<sequence>MPLHIGKLTCLRTLSDFIVGEDCCSGLKELGSLSYLRGTLSISKLENVIVPEDARGMNLSDKPNLDGLSLGWSEDIDDSKDRTSEKEFLNLLQPHKVLKELTIRCYGGTEFPTWLNRPSLPNLVFLTIENCKKCTSLPPLGKLPSLRVLSIAGMASMKSMGPEVCGDGSSQPFRSLDTLNFKNMVEWENWSPCEAFSNIRELSIKNCPKLLGNLPNHLPSL</sequence>
<evidence type="ECO:0000313" key="2">
    <source>
        <dbReference type="EMBL" id="KAG6714253.1"/>
    </source>
</evidence>
<dbReference type="InterPro" id="IPR056789">
    <property type="entry name" value="LRR_R13L1-DRL21"/>
</dbReference>
<name>A0A922F1M8_CARIL</name>
<gene>
    <name evidence="2" type="ORF">I3842_05G195000</name>
</gene>
<evidence type="ECO:0000313" key="3">
    <source>
        <dbReference type="Proteomes" id="UP000811246"/>
    </source>
</evidence>
<organism evidence="2 3">
    <name type="scientific">Carya illinoinensis</name>
    <name type="common">Pecan</name>
    <dbReference type="NCBI Taxonomy" id="32201"/>
    <lineage>
        <taxon>Eukaryota</taxon>
        <taxon>Viridiplantae</taxon>
        <taxon>Streptophyta</taxon>
        <taxon>Embryophyta</taxon>
        <taxon>Tracheophyta</taxon>
        <taxon>Spermatophyta</taxon>
        <taxon>Magnoliopsida</taxon>
        <taxon>eudicotyledons</taxon>
        <taxon>Gunneridae</taxon>
        <taxon>Pentapetalae</taxon>
        <taxon>rosids</taxon>
        <taxon>fabids</taxon>
        <taxon>Fagales</taxon>
        <taxon>Juglandaceae</taxon>
        <taxon>Carya</taxon>
    </lineage>
</organism>
<dbReference type="AlphaFoldDB" id="A0A922F1M8"/>